<dbReference type="InterPro" id="IPR029039">
    <property type="entry name" value="Flavoprotein-like_sf"/>
</dbReference>
<reference evidence="4 5" key="1">
    <citation type="submission" date="2023-07" db="EMBL/GenBank/DDBJ databases">
        <title>Genomic Encyclopedia of Type Strains, Phase IV (KMG-IV): sequencing the most valuable type-strain genomes for metagenomic binning, comparative biology and taxonomic classification.</title>
        <authorList>
            <person name="Goeker M."/>
        </authorList>
    </citation>
    <scope>NUCLEOTIDE SEQUENCE [LARGE SCALE GENOMIC DNA]</scope>
    <source>
        <strain evidence="4 5">DSM 19619</strain>
    </source>
</reference>
<dbReference type="EMBL" id="JAUSVX010000008">
    <property type="protein sequence ID" value="MDQ0471121.1"/>
    <property type="molecule type" value="Genomic_DNA"/>
</dbReference>
<evidence type="ECO:0000256" key="2">
    <source>
        <dbReference type="ARBA" id="ARBA00023002"/>
    </source>
</evidence>
<dbReference type="Gene3D" id="3.40.50.360">
    <property type="match status" value="1"/>
</dbReference>
<accession>A0ABU0JCA1</accession>
<dbReference type="PANTHER" id="PTHR10204">
    <property type="entry name" value="NAD P H OXIDOREDUCTASE-RELATED"/>
    <property type="match status" value="1"/>
</dbReference>
<gene>
    <name evidence="4" type="ORF">QO011_004144</name>
</gene>
<dbReference type="Pfam" id="PF02525">
    <property type="entry name" value="Flavodoxin_2"/>
    <property type="match status" value="1"/>
</dbReference>
<dbReference type="InterPro" id="IPR003680">
    <property type="entry name" value="Flavodoxin_fold"/>
</dbReference>
<protein>
    <submittedName>
        <fullName evidence="4">NADPH-quinone reductase</fullName>
    </submittedName>
</protein>
<dbReference type="Proteomes" id="UP001242480">
    <property type="component" value="Unassembled WGS sequence"/>
</dbReference>
<comment type="similarity">
    <text evidence="1">Belongs to the NAD(P)H dehydrogenase (quinone) family.</text>
</comment>
<keyword evidence="5" id="KW-1185">Reference proteome</keyword>
<evidence type="ECO:0000313" key="4">
    <source>
        <dbReference type="EMBL" id="MDQ0471121.1"/>
    </source>
</evidence>
<feature type="domain" description="Flavodoxin-like fold" evidence="3">
    <location>
        <begin position="1"/>
        <end position="138"/>
    </location>
</feature>
<proteinExistence type="inferred from homology"/>
<dbReference type="RefSeq" id="WP_307275760.1">
    <property type="nucleotide sequence ID" value="NZ_JAUSVX010000008.1"/>
</dbReference>
<dbReference type="SUPFAM" id="SSF52218">
    <property type="entry name" value="Flavoproteins"/>
    <property type="match status" value="1"/>
</dbReference>
<organism evidence="4 5">
    <name type="scientific">Labrys wisconsinensis</name>
    <dbReference type="NCBI Taxonomy" id="425677"/>
    <lineage>
        <taxon>Bacteria</taxon>
        <taxon>Pseudomonadati</taxon>
        <taxon>Pseudomonadota</taxon>
        <taxon>Alphaproteobacteria</taxon>
        <taxon>Hyphomicrobiales</taxon>
        <taxon>Xanthobacteraceae</taxon>
        <taxon>Labrys</taxon>
    </lineage>
</organism>
<sequence length="193" mass="21905">MRVLVLFAHPCEDSYGAALHRRVVETLRARGDEVDDCDLYAEGFQPILSAQERRGYHDLSHNRESVAGYVDRLQRAEALVIVCPIWNFGFPAILKGYFDRVFLPGVSFRMVEGRTQAALDNISRLAAVTTYGSARFNAWLVGDPPRRIVTRVLRGAAGRLARLRYLAHYDMNRSTLASRAAFLDRIAREMRSF</sequence>
<keyword evidence="2" id="KW-0560">Oxidoreductase</keyword>
<evidence type="ECO:0000256" key="1">
    <source>
        <dbReference type="ARBA" id="ARBA00006252"/>
    </source>
</evidence>
<dbReference type="PANTHER" id="PTHR10204:SF34">
    <property type="entry name" value="NAD(P)H DEHYDROGENASE [QUINONE] 1 ISOFORM 1"/>
    <property type="match status" value="1"/>
</dbReference>
<evidence type="ECO:0000259" key="3">
    <source>
        <dbReference type="Pfam" id="PF02525"/>
    </source>
</evidence>
<comment type="caution">
    <text evidence="4">The sequence shown here is derived from an EMBL/GenBank/DDBJ whole genome shotgun (WGS) entry which is preliminary data.</text>
</comment>
<dbReference type="InterPro" id="IPR051545">
    <property type="entry name" value="NAD(P)H_dehydrogenase_qn"/>
</dbReference>
<name>A0ABU0JCA1_9HYPH</name>
<evidence type="ECO:0000313" key="5">
    <source>
        <dbReference type="Proteomes" id="UP001242480"/>
    </source>
</evidence>